<dbReference type="InterPro" id="IPR050188">
    <property type="entry name" value="RluA_PseudoU_synthase"/>
</dbReference>
<dbReference type="Proteomes" id="UP000649617">
    <property type="component" value="Unassembled WGS sequence"/>
</dbReference>
<comment type="caution">
    <text evidence="3">The sequence shown here is derived from an EMBL/GenBank/DDBJ whole genome shotgun (WGS) entry which is preliminary data.</text>
</comment>
<dbReference type="GO" id="GO:0003723">
    <property type="term" value="F:RNA binding"/>
    <property type="evidence" value="ECO:0007669"/>
    <property type="project" value="InterPro"/>
</dbReference>
<name>A0A812MN74_SYMPI</name>
<dbReference type="GO" id="GO:0000455">
    <property type="term" value="P:enzyme-directed rRNA pseudouridine synthesis"/>
    <property type="evidence" value="ECO:0007669"/>
    <property type="project" value="TreeGrafter"/>
</dbReference>
<feature type="non-terminal residue" evidence="3">
    <location>
        <position position="1"/>
    </location>
</feature>
<dbReference type="EMBL" id="CAJNIZ010008795">
    <property type="protein sequence ID" value="CAE7272004.1"/>
    <property type="molecule type" value="Genomic_DNA"/>
</dbReference>
<evidence type="ECO:0000259" key="2">
    <source>
        <dbReference type="Pfam" id="PF00849"/>
    </source>
</evidence>
<accession>A0A812MN74</accession>
<dbReference type="OrthoDB" id="428753at2759"/>
<comment type="similarity">
    <text evidence="1">Belongs to the pseudouridine synthase RluA family.</text>
</comment>
<feature type="domain" description="Pseudouridine synthase RsuA/RluA-like" evidence="2">
    <location>
        <begin position="2"/>
        <end position="170"/>
    </location>
</feature>
<dbReference type="GO" id="GO:0009982">
    <property type="term" value="F:pseudouridine synthase activity"/>
    <property type="evidence" value="ECO:0007669"/>
    <property type="project" value="InterPro"/>
</dbReference>
<dbReference type="SUPFAM" id="SSF55120">
    <property type="entry name" value="Pseudouridine synthase"/>
    <property type="match status" value="1"/>
</dbReference>
<reference evidence="3" key="1">
    <citation type="submission" date="2021-02" db="EMBL/GenBank/DDBJ databases">
        <authorList>
            <person name="Dougan E. K."/>
            <person name="Rhodes N."/>
            <person name="Thang M."/>
            <person name="Chan C."/>
        </authorList>
    </citation>
    <scope>NUCLEOTIDE SEQUENCE</scope>
</reference>
<dbReference type="Gene3D" id="3.30.2350.10">
    <property type="entry name" value="Pseudouridine synthase"/>
    <property type="match status" value="1"/>
</dbReference>
<feature type="non-terminal residue" evidence="3">
    <location>
        <position position="242"/>
    </location>
</feature>
<dbReference type="PANTHER" id="PTHR21600">
    <property type="entry name" value="MITOCHONDRIAL RNA PSEUDOURIDINE SYNTHASE"/>
    <property type="match status" value="1"/>
</dbReference>
<dbReference type="InterPro" id="IPR020103">
    <property type="entry name" value="PsdUridine_synth_cat_dom_sf"/>
</dbReference>
<organism evidence="3 4">
    <name type="scientific">Symbiodinium pilosum</name>
    <name type="common">Dinoflagellate</name>
    <dbReference type="NCBI Taxonomy" id="2952"/>
    <lineage>
        <taxon>Eukaryota</taxon>
        <taxon>Sar</taxon>
        <taxon>Alveolata</taxon>
        <taxon>Dinophyceae</taxon>
        <taxon>Suessiales</taxon>
        <taxon>Symbiodiniaceae</taxon>
        <taxon>Symbiodinium</taxon>
    </lineage>
</organism>
<evidence type="ECO:0000313" key="3">
    <source>
        <dbReference type="EMBL" id="CAE7272004.1"/>
    </source>
</evidence>
<keyword evidence="4" id="KW-1185">Reference proteome</keyword>
<evidence type="ECO:0000313" key="4">
    <source>
        <dbReference type="Proteomes" id="UP000649617"/>
    </source>
</evidence>
<sequence length="242" mass="27037">DILVIFKPPGWEVDLQPEEQRSQEKGRLSEFLLRMYPRWGPSTLLSDASKQHGFLHRLDVPSSGLLLAATNHRAYYDLHFQMATGALVRDYVVMSHGWLSPRRHEIQAPVHWWDSAAMAEAPSTILASGRASKSFLKVLAYLGKSGLALSFLAIRIGTGRRHQIRAHAAHTGHALVTDGKYSSSAEYAESCPWCSRNFLHRYQLCFEDLHGIQVQAAEILPSDLTAAVTQTTVMRSAMDLQS</sequence>
<dbReference type="CDD" id="cd02869">
    <property type="entry name" value="PseudoU_synth_RluA_like"/>
    <property type="match status" value="1"/>
</dbReference>
<dbReference type="AlphaFoldDB" id="A0A812MN74"/>
<gene>
    <name evidence="3" type="primary">rluC</name>
    <name evidence="3" type="ORF">SPIL2461_LOCUS5995</name>
</gene>
<evidence type="ECO:0000256" key="1">
    <source>
        <dbReference type="ARBA" id="ARBA00010876"/>
    </source>
</evidence>
<dbReference type="PANTHER" id="PTHR21600:SF44">
    <property type="entry name" value="RIBOSOMAL LARGE SUBUNIT PSEUDOURIDINE SYNTHASE D"/>
    <property type="match status" value="1"/>
</dbReference>
<protein>
    <submittedName>
        <fullName evidence="3">RluC protein</fullName>
    </submittedName>
</protein>
<proteinExistence type="inferred from homology"/>
<dbReference type="InterPro" id="IPR006145">
    <property type="entry name" value="PsdUridine_synth_RsuA/RluA"/>
</dbReference>
<dbReference type="Pfam" id="PF00849">
    <property type="entry name" value="PseudoU_synth_2"/>
    <property type="match status" value="1"/>
</dbReference>